<feature type="domain" description="Molybdopterin oxidoreductase" evidence="4">
    <location>
        <begin position="59"/>
        <end position="386"/>
    </location>
</feature>
<dbReference type="GO" id="GO:0016491">
    <property type="term" value="F:oxidoreductase activity"/>
    <property type="evidence" value="ECO:0007669"/>
    <property type="project" value="InterPro"/>
</dbReference>
<evidence type="ECO:0000256" key="3">
    <source>
        <dbReference type="ARBA" id="ARBA00023014"/>
    </source>
</evidence>
<dbReference type="PANTHER" id="PTHR43742:SF6">
    <property type="entry name" value="OXIDOREDUCTASE YYAE-RELATED"/>
    <property type="match status" value="1"/>
</dbReference>
<sequence length="583" mass="66231">MIACTRDCYDTCIFDLNYKPLNIFPVNGFTCSRGITDLKRNKMNRIDSAYIEGKQVAIEEAIKYVVKKLKEYKKEEILHVDYDGNQGLLTWYYPARFWNAIGSASTDYSICSAEGHEAIKLHYGTSFGALPEEFEKYNAVVFWGSEAVFSFIHGWRILSKKYKITIDVRVSETAKRSEKFYIINPSSDAFLAIGIIKVLLYEGLYEESLLDDLDSLRQYVNQYDFSLIEDVTGLSEDQIEELAELYYYYKPLTIIGFALGRTFQGGYAISLISLIPALLGLKRGFYYSNSQGWGIDFSYLRGFHISKPSRIVGMAEVGKEVEKGNVKFLFTWNSNPIHSLPGSDKIKEAVEEGRLFLVSHDPFWNETTKLANVVIPAPTFLEKYDVVYGYWHDYLVFNEPISPSHGITEVELNKMLAKEYGISSHPLIEEDEWTAINIAIKGTGISLKELKEKKVVKINRKIEIEKVKVKPLPNLSLPPKGKYLVFSSHPNYTNSQFKEVYPQLPIAYTKDVEGIGYIENSNGKVKVIFKKDESIPDNVVFMYKSSLIDLNGKPINSLIGSEKGKYSGTPLLNGTIVKITLLK</sequence>
<dbReference type="GO" id="GO:0046872">
    <property type="term" value="F:metal ion binding"/>
    <property type="evidence" value="ECO:0007669"/>
    <property type="project" value="UniProtKB-KW"/>
</dbReference>
<dbReference type="KEGG" id="sjv:SJAV_16580"/>
<dbReference type="InterPro" id="IPR009010">
    <property type="entry name" value="Asp_de-COase-like_dom_sf"/>
</dbReference>
<organism evidence="5">
    <name type="scientific">Sulfurisphaera javensis</name>
    <dbReference type="NCBI Taxonomy" id="2049879"/>
    <lineage>
        <taxon>Archaea</taxon>
        <taxon>Thermoproteota</taxon>
        <taxon>Thermoprotei</taxon>
        <taxon>Sulfolobales</taxon>
        <taxon>Sulfolobaceae</taxon>
        <taxon>Sulfurisphaera</taxon>
    </lineage>
</organism>
<dbReference type="Gene3D" id="3.40.50.740">
    <property type="match status" value="1"/>
</dbReference>
<evidence type="ECO:0000256" key="2">
    <source>
        <dbReference type="ARBA" id="ARBA00023004"/>
    </source>
</evidence>
<dbReference type="SUPFAM" id="SSF50692">
    <property type="entry name" value="ADC-like"/>
    <property type="match status" value="1"/>
</dbReference>
<name>A0AAT9GS66_9CREN</name>
<dbReference type="SUPFAM" id="SSF53706">
    <property type="entry name" value="Formate dehydrogenase/DMSO reductase, domains 1-3"/>
    <property type="match status" value="1"/>
</dbReference>
<evidence type="ECO:0000313" key="5">
    <source>
        <dbReference type="EMBL" id="BFH73714.1"/>
    </source>
</evidence>
<dbReference type="Pfam" id="PF00384">
    <property type="entry name" value="Molybdopterin"/>
    <property type="match status" value="1"/>
</dbReference>
<reference evidence="5" key="1">
    <citation type="submission" date="2024-03" db="EMBL/GenBank/DDBJ databases">
        <title>Complete genome sequence of Sulfurisphaera javensis strain KD-1.</title>
        <authorList>
            <person name="Sakai H."/>
            <person name="Nur N."/>
            <person name="Suwanto A."/>
            <person name="Kurosawa N."/>
        </authorList>
    </citation>
    <scope>NUCLEOTIDE SEQUENCE</scope>
    <source>
        <strain evidence="5">KD-1</strain>
    </source>
</reference>
<keyword evidence="2" id="KW-0408">Iron</keyword>
<dbReference type="RefSeq" id="WP_369609288.1">
    <property type="nucleotide sequence ID" value="NZ_AP031322.1"/>
</dbReference>
<dbReference type="GeneID" id="92354614"/>
<proteinExistence type="predicted"/>
<evidence type="ECO:0000259" key="4">
    <source>
        <dbReference type="Pfam" id="PF00384"/>
    </source>
</evidence>
<dbReference type="InterPro" id="IPR006656">
    <property type="entry name" value="Mopterin_OxRdtase"/>
</dbReference>
<accession>A0AAT9GS66</accession>
<dbReference type="PANTHER" id="PTHR43742">
    <property type="entry name" value="TRIMETHYLAMINE-N-OXIDE REDUCTASE"/>
    <property type="match status" value="1"/>
</dbReference>
<dbReference type="AlphaFoldDB" id="A0AAT9GS66"/>
<keyword evidence="1" id="KW-0479">Metal-binding</keyword>
<dbReference type="Gene3D" id="3.40.228.10">
    <property type="entry name" value="Dimethylsulfoxide Reductase, domain 2"/>
    <property type="match status" value="1"/>
</dbReference>
<keyword evidence="3" id="KW-0411">Iron-sulfur</keyword>
<protein>
    <submittedName>
        <fullName evidence="5">Molybdopterin-dependent oxidoreductase</fullName>
    </submittedName>
</protein>
<gene>
    <name evidence="5" type="ORF">SJAV_16580</name>
</gene>
<dbReference type="GO" id="GO:0051536">
    <property type="term" value="F:iron-sulfur cluster binding"/>
    <property type="evidence" value="ECO:0007669"/>
    <property type="project" value="UniProtKB-KW"/>
</dbReference>
<dbReference type="Gene3D" id="3.30.2070.10">
    <property type="entry name" value="Formate dehydrogenase/DMSO reductase"/>
    <property type="match status" value="1"/>
</dbReference>
<evidence type="ECO:0000256" key="1">
    <source>
        <dbReference type="ARBA" id="ARBA00022723"/>
    </source>
</evidence>
<dbReference type="InterPro" id="IPR050612">
    <property type="entry name" value="Prok_Mopterin_Oxidored"/>
</dbReference>
<dbReference type="EMBL" id="AP031322">
    <property type="protein sequence ID" value="BFH73714.1"/>
    <property type="molecule type" value="Genomic_DNA"/>
</dbReference>